<gene>
    <name evidence="4" type="ORF">LCGC14_2711780</name>
</gene>
<sequence>MKLPATGKPRDELLAEMRAWQARDADWRSGKMWSLVYFAGEDVAEVLKEAYTTFFYTNALSPVAFPSVRKLESEVIAMTAELLGSSEAVGNMTSGGTESILMAIKTARERARAERPDVTEPEMV</sequence>
<evidence type="ECO:0008006" key="5">
    <source>
        <dbReference type="Google" id="ProtNLM"/>
    </source>
</evidence>
<evidence type="ECO:0000256" key="2">
    <source>
        <dbReference type="ARBA" id="ARBA00022898"/>
    </source>
</evidence>
<evidence type="ECO:0000256" key="3">
    <source>
        <dbReference type="ARBA" id="ARBA00023239"/>
    </source>
</evidence>
<dbReference type="PANTHER" id="PTHR42735">
    <property type="match status" value="1"/>
</dbReference>
<protein>
    <recommendedName>
        <fullName evidence="5">Aspartate aminotransferase family protein</fullName>
    </recommendedName>
</protein>
<evidence type="ECO:0000256" key="1">
    <source>
        <dbReference type="ARBA" id="ARBA00001933"/>
    </source>
</evidence>
<dbReference type="SUPFAM" id="SSF53383">
    <property type="entry name" value="PLP-dependent transferases"/>
    <property type="match status" value="1"/>
</dbReference>
<dbReference type="Gene3D" id="3.40.640.10">
    <property type="entry name" value="Type I PLP-dependent aspartate aminotransferase-like (Major domain)"/>
    <property type="match status" value="1"/>
</dbReference>
<comment type="caution">
    <text evidence="4">The sequence shown here is derived from an EMBL/GenBank/DDBJ whole genome shotgun (WGS) entry which is preliminary data.</text>
</comment>
<proteinExistence type="predicted"/>
<dbReference type="InterPro" id="IPR015421">
    <property type="entry name" value="PyrdxlP-dep_Trfase_major"/>
</dbReference>
<dbReference type="PANTHER" id="PTHR42735:SF9">
    <property type="entry name" value="SPHINGOSINE-1-PHOSPHATE LYASE"/>
    <property type="match status" value="1"/>
</dbReference>
<keyword evidence="2" id="KW-0663">Pyridoxal phosphate</keyword>
<evidence type="ECO:0000313" key="4">
    <source>
        <dbReference type="EMBL" id="KKK91553.1"/>
    </source>
</evidence>
<keyword evidence="3" id="KW-0456">Lyase</keyword>
<dbReference type="InterPro" id="IPR050477">
    <property type="entry name" value="GrpII_AminoAcid_Decarb"/>
</dbReference>
<comment type="cofactor">
    <cofactor evidence="1">
        <name>pyridoxal 5'-phosphate</name>
        <dbReference type="ChEBI" id="CHEBI:597326"/>
    </cofactor>
</comment>
<feature type="non-terminal residue" evidence="4">
    <location>
        <position position="124"/>
    </location>
</feature>
<dbReference type="InterPro" id="IPR015424">
    <property type="entry name" value="PyrdxlP-dep_Trfase"/>
</dbReference>
<name>A0A0F8ZCT2_9ZZZZ</name>
<accession>A0A0F8ZCT2</accession>
<reference evidence="4" key="1">
    <citation type="journal article" date="2015" name="Nature">
        <title>Complex archaea that bridge the gap between prokaryotes and eukaryotes.</title>
        <authorList>
            <person name="Spang A."/>
            <person name="Saw J.H."/>
            <person name="Jorgensen S.L."/>
            <person name="Zaremba-Niedzwiedzka K."/>
            <person name="Martijn J."/>
            <person name="Lind A.E."/>
            <person name="van Eijk R."/>
            <person name="Schleper C."/>
            <person name="Guy L."/>
            <person name="Ettema T.J."/>
        </authorList>
    </citation>
    <scope>NUCLEOTIDE SEQUENCE</scope>
</reference>
<organism evidence="4">
    <name type="scientific">marine sediment metagenome</name>
    <dbReference type="NCBI Taxonomy" id="412755"/>
    <lineage>
        <taxon>unclassified sequences</taxon>
        <taxon>metagenomes</taxon>
        <taxon>ecological metagenomes</taxon>
    </lineage>
</organism>
<dbReference type="EMBL" id="LAZR01048601">
    <property type="protein sequence ID" value="KKK91553.1"/>
    <property type="molecule type" value="Genomic_DNA"/>
</dbReference>
<dbReference type="AlphaFoldDB" id="A0A0F8ZCT2"/>